<dbReference type="Proteomes" id="UP000798662">
    <property type="component" value="Chromosome 1"/>
</dbReference>
<gene>
    <name evidence="1" type="ORF">I4F81_000577</name>
</gene>
<accession>A0ACC3BJ64</accession>
<proteinExistence type="predicted"/>
<organism evidence="1 2">
    <name type="scientific">Pyropia yezoensis</name>
    <name type="common">Susabi-nori</name>
    <name type="synonym">Porphyra yezoensis</name>
    <dbReference type="NCBI Taxonomy" id="2788"/>
    <lineage>
        <taxon>Eukaryota</taxon>
        <taxon>Rhodophyta</taxon>
        <taxon>Bangiophyceae</taxon>
        <taxon>Bangiales</taxon>
        <taxon>Bangiaceae</taxon>
        <taxon>Pyropia</taxon>
    </lineage>
</organism>
<sequence length="725" mass="74843">MALPMPPPRHGPSRRPLRLLSAAVVAAAAAATVAATVPPRSTSAAAAGYPVPRNVSLGSFHRLPALACDKTAPGTVGGHGRAYTLPSASAGGGRTTIPVDAAVCWSPVEDDAARASATVVPGVVAGGNGSGSGGGDPVVAVTPTAYRSTWTAVERLRNGAPAGRTVRNVDYVALTGGPVVGGGGGDGQLLREGEALRLLTLHRNSISGGVHRKAGTFDVAAVSRITLGLCRQADCVDATAVNVLGARRTDFYSPTSLPLLLYTPDGDGGQAEAVRIDDSDLLSLGRAVVDDPGWLPPAAAPSWRLTAGFTLKAWASYAAAGRSTRKVDALGPPWTFADTAYMGNTSATEVARSGKWLQAVAYVLCAAPVSSFVVDGWRGLCGDDATDAYPAPVNRGGPRLRLAEWTFDPDAGSPRGRPAEQAPLLAPLPPCGDLPPPRGRGVRRPGWLAGRADREVAAAAAAEVALANAISTCAYPVGGGAAGGEEAAAGAPPPLPWEPLQRIKWSPKSKYAPLRATLRLLAERYDRGVWGVPPPPEPASDADITLAIIVVLPEAMALVALLLTTPRWRRKEWTVFLLLWAAGAVSTAGILTLAVEEAGGAAWRAAAVRTELAVRLHSTEQLDAFRPLDRMPLFKTETLLMAARLGYRRRLLVALAAVVTAAYALLSVAVAGVAARRTARAARADRRRHGGGRAAAASAATVPVDGHPMADWVGEGAPAGKGWGW</sequence>
<evidence type="ECO:0000313" key="2">
    <source>
        <dbReference type="Proteomes" id="UP000798662"/>
    </source>
</evidence>
<protein>
    <submittedName>
        <fullName evidence="1">Uncharacterized protein</fullName>
    </submittedName>
</protein>
<reference evidence="1" key="1">
    <citation type="submission" date="2019-11" db="EMBL/GenBank/DDBJ databases">
        <title>Nori genome reveals adaptations in red seaweeds to the harsh intertidal environment.</title>
        <authorList>
            <person name="Wang D."/>
            <person name="Mao Y."/>
        </authorList>
    </citation>
    <scope>NUCLEOTIDE SEQUENCE</scope>
    <source>
        <tissue evidence="1">Gametophyte</tissue>
    </source>
</reference>
<evidence type="ECO:0000313" key="1">
    <source>
        <dbReference type="EMBL" id="KAK1857963.1"/>
    </source>
</evidence>
<comment type="caution">
    <text evidence="1">The sequence shown here is derived from an EMBL/GenBank/DDBJ whole genome shotgun (WGS) entry which is preliminary data.</text>
</comment>
<keyword evidence="2" id="KW-1185">Reference proteome</keyword>
<dbReference type="EMBL" id="CM020618">
    <property type="protein sequence ID" value="KAK1857963.1"/>
    <property type="molecule type" value="Genomic_DNA"/>
</dbReference>
<name>A0ACC3BJ64_PYRYE</name>